<dbReference type="EMBL" id="VFOV01000001">
    <property type="protein sequence ID" value="TQL69448.1"/>
    <property type="molecule type" value="Genomic_DNA"/>
</dbReference>
<dbReference type="OrthoDB" id="3395286at2"/>
<keyword evidence="4" id="KW-1185">Reference proteome</keyword>
<dbReference type="RefSeq" id="WP_141781320.1">
    <property type="nucleotide sequence ID" value="NZ_VFOV01000001.1"/>
</dbReference>
<dbReference type="InterPro" id="IPR018961">
    <property type="entry name" value="DnaJ_homolog_subfam-C_membr-28"/>
</dbReference>
<dbReference type="Proteomes" id="UP000320209">
    <property type="component" value="Unassembled WGS sequence"/>
</dbReference>
<reference evidence="3 4" key="1">
    <citation type="submission" date="2019-06" db="EMBL/GenBank/DDBJ databases">
        <title>Sequencing the genomes of 1000 actinobacteria strains.</title>
        <authorList>
            <person name="Klenk H.-P."/>
        </authorList>
    </citation>
    <scope>NUCLEOTIDE SEQUENCE [LARGE SCALE GENOMIC DNA]</scope>
    <source>
        <strain evidence="3 4">DSM 25218</strain>
    </source>
</reference>
<dbReference type="AlphaFoldDB" id="A0A543AA24"/>
<feature type="compositionally biased region" description="Basic and acidic residues" evidence="1">
    <location>
        <begin position="144"/>
        <end position="157"/>
    </location>
</feature>
<evidence type="ECO:0000313" key="4">
    <source>
        <dbReference type="Proteomes" id="UP000320209"/>
    </source>
</evidence>
<feature type="region of interest" description="Disordered" evidence="1">
    <location>
        <begin position="144"/>
        <end position="174"/>
    </location>
</feature>
<evidence type="ECO:0000256" key="1">
    <source>
        <dbReference type="SAM" id="MobiDB-lite"/>
    </source>
</evidence>
<dbReference type="Pfam" id="PF09350">
    <property type="entry name" value="DJC28_CD"/>
    <property type="match status" value="1"/>
</dbReference>
<proteinExistence type="predicted"/>
<organism evidence="3 4">
    <name type="scientific">Nocardioides albertanoniae</name>
    <dbReference type="NCBI Taxonomy" id="1175486"/>
    <lineage>
        <taxon>Bacteria</taxon>
        <taxon>Bacillati</taxon>
        <taxon>Actinomycetota</taxon>
        <taxon>Actinomycetes</taxon>
        <taxon>Propionibacteriales</taxon>
        <taxon>Nocardioidaceae</taxon>
        <taxon>Nocardioides</taxon>
    </lineage>
</organism>
<feature type="compositionally biased region" description="Basic residues" evidence="1">
    <location>
        <begin position="158"/>
        <end position="174"/>
    </location>
</feature>
<feature type="domain" description="DnaJ homologue subfamily C member 28 conserved" evidence="2">
    <location>
        <begin position="25"/>
        <end position="90"/>
    </location>
</feature>
<name>A0A543AA24_9ACTN</name>
<accession>A0A543AA24</accession>
<evidence type="ECO:0000259" key="2">
    <source>
        <dbReference type="Pfam" id="PF09350"/>
    </source>
</evidence>
<sequence>MTDPERPLPDPYAIAIDDAVAVALLADLQVRKAIARGELEHLPGSGQPIDLPDQHDPDWWLRSLVEREQVVLLPPSIQLRREDAALDALLDQLADERAVRREIEEFNARVIRARYEPPAGPPLITMPREPEATVAAWAERRAARAADSRAAARADRRTNRRRRLFRRRGGAASE</sequence>
<gene>
    <name evidence="3" type="ORF">FB381_3354</name>
</gene>
<protein>
    <submittedName>
        <fullName evidence="3">Uncharacterized protein DUF1992</fullName>
    </submittedName>
</protein>
<evidence type="ECO:0000313" key="3">
    <source>
        <dbReference type="EMBL" id="TQL69448.1"/>
    </source>
</evidence>
<comment type="caution">
    <text evidence="3">The sequence shown here is derived from an EMBL/GenBank/DDBJ whole genome shotgun (WGS) entry which is preliminary data.</text>
</comment>